<dbReference type="Proteomes" id="UP000235145">
    <property type="component" value="Unassembled WGS sequence"/>
</dbReference>
<proteinExistence type="predicted"/>
<organism evidence="5 6">
    <name type="scientific">Lactuca sativa</name>
    <name type="common">Garden lettuce</name>
    <dbReference type="NCBI Taxonomy" id="4236"/>
    <lineage>
        <taxon>Eukaryota</taxon>
        <taxon>Viridiplantae</taxon>
        <taxon>Streptophyta</taxon>
        <taxon>Embryophyta</taxon>
        <taxon>Tracheophyta</taxon>
        <taxon>Spermatophyta</taxon>
        <taxon>Magnoliopsida</taxon>
        <taxon>eudicotyledons</taxon>
        <taxon>Gunneridae</taxon>
        <taxon>Pentapetalae</taxon>
        <taxon>asterids</taxon>
        <taxon>campanulids</taxon>
        <taxon>Asterales</taxon>
        <taxon>Asteraceae</taxon>
        <taxon>Cichorioideae</taxon>
        <taxon>Cichorieae</taxon>
        <taxon>Lactucinae</taxon>
        <taxon>Lactuca</taxon>
    </lineage>
</organism>
<keyword evidence="3" id="KW-0234">DNA repair</keyword>
<keyword evidence="2" id="KW-0227">DNA damage</keyword>
<comment type="caution">
    <text evidence="5">The sequence shown here is derived from an EMBL/GenBank/DDBJ whole genome shotgun (WGS) entry which is preliminary data.</text>
</comment>
<sequence length="105" mass="11920">MRWKLKKEAEQQLKDSGKQLLHIHPPASVNQLLPVLDTQFDTRKFLSKLRNIYSVMKAFIHDGISRHSDVDVKVADAVTSSISEITRIAAPDAPYNDEQMRDAFG</sequence>
<dbReference type="AlphaFoldDB" id="A0A9R1VAD6"/>
<evidence type="ECO:0000256" key="3">
    <source>
        <dbReference type="ARBA" id="ARBA00023204"/>
    </source>
</evidence>
<dbReference type="GO" id="GO:0005634">
    <property type="term" value="C:nucleus"/>
    <property type="evidence" value="ECO:0007669"/>
    <property type="project" value="UniProtKB-SubCell"/>
</dbReference>
<protein>
    <submittedName>
        <fullName evidence="5">Uncharacterized protein</fullName>
    </submittedName>
</protein>
<evidence type="ECO:0000256" key="2">
    <source>
        <dbReference type="ARBA" id="ARBA00022763"/>
    </source>
</evidence>
<reference evidence="5 6" key="1">
    <citation type="journal article" date="2017" name="Nat. Commun.">
        <title>Genome assembly with in vitro proximity ligation data and whole-genome triplication in lettuce.</title>
        <authorList>
            <person name="Reyes-Chin-Wo S."/>
            <person name="Wang Z."/>
            <person name="Yang X."/>
            <person name="Kozik A."/>
            <person name="Arikit S."/>
            <person name="Song C."/>
            <person name="Xia L."/>
            <person name="Froenicke L."/>
            <person name="Lavelle D.O."/>
            <person name="Truco M.J."/>
            <person name="Xia R."/>
            <person name="Zhu S."/>
            <person name="Xu C."/>
            <person name="Xu H."/>
            <person name="Xu X."/>
            <person name="Cox K."/>
            <person name="Korf I."/>
            <person name="Meyers B.C."/>
            <person name="Michelmore R.W."/>
        </authorList>
    </citation>
    <scope>NUCLEOTIDE SEQUENCE [LARGE SCALE GENOMIC DNA]</scope>
    <source>
        <strain evidence="6">cv. Salinas</strain>
        <tissue evidence="5">Seedlings</tissue>
    </source>
</reference>
<dbReference type="GO" id="GO:0006281">
    <property type="term" value="P:DNA repair"/>
    <property type="evidence" value="ECO:0007669"/>
    <property type="project" value="UniProtKB-KW"/>
</dbReference>
<comment type="subcellular location">
    <subcellularLocation>
        <location evidence="1">Nucleus</location>
    </subcellularLocation>
</comment>
<gene>
    <name evidence="5" type="ORF">LSAT_V11C600327510</name>
</gene>
<name>A0A9R1VAD6_LACSA</name>
<evidence type="ECO:0000256" key="4">
    <source>
        <dbReference type="ARBA" id="ARBA00023242"/>
    </source>
</evidence>
<evidence type="ECO:0000313" key="6">
    <source>
        <dbReference type="Proteomes" id="UP000235145"/>
    </source>
</evidence>
<dbReference type="PANTHER" id="PTHR12663">
    <property type="entry name" value="ANDROGEN INDUCED INHIBITOR OF PROLIFERATION AS3 / PDS5-RELATED"/>
    <property type="match status" value="1"/>
</dbReference>
<evidence type="ECO:0000313" key="5">
    <source>
        <dbReference type="EMBL" id="KAJ0201218.1"/>
    </source>
</evidence>
<keyword evidence="4" id="KW-0539">Nucleus</keyword>
<dbReference type="EMBL" id="NBSK02000006">
    <property type="protein sequence ID" value="KAJ0201218.1"/>
    <property type="molecule type" value="Genomic_DNA"/>
</dbReference>
<keyword evidence="6" id="KW-1185">Reference proteome</keyword>
<accession>A0A9R1VAD6</accession>
<dbReference type="GO" id="GO:0007064">
    <property type="term" value="P:mitotic sister chromatid cohesion"/>
    <property type="evidence" value="ECO:0007669"/>
    <property type="project" value="InterPro"/>
</dbReference>
<dbReference type="Pfam" id="PF20168">
    <property type="entry name" value="PDS5"/>
    <property type="match status" value="1"/>
</dbReference>
<dbReference type="InterPro" id="IPR039776">
    <property type="entry name" value="Pds5"/>
</dbReference>
<evidence type="ECO:0000256" key="1">
    <source>
        <dbReference type="ARBA" id="ARBA00004123"/>
    </source>
</evidence>
<dbReference type="PANTHER" id="PTHR12663:SF3">
    <property type="entry name" value="SISTER CHROMATID COHESION PROTEIN PDS5 HOMOLOG C"/>
    <property type="match status" value="1"/>
</dbReference>